<dbReference type="RefSeq" id="WP_015859769.1">
    <property type="nucleotide sequence ID" value="NC_012796.1"/>
</dbReference>
<evidence type="ECO:0000313" key="5">
    <source>
        <dbReference type="EMBL" id="BAH74539.1"/>
    </source>
</evidence>
<evidence type="ECO:0000259" key="4">
    <source>
        <dbReference type="PROSITE" id="PS50110"/>
    </source>
</evidence>
<keyword evidence="6" id="KW-1185">Reference proteome</keyword>
<dbReference type="SMART" id="SM00448">
    <property type="entry name" value="REC"/>
    <property type="match status" value="1"/>
</dbReference>
<keyword evidence="1 3" id="KW-0597">Phosphoprotein</keyword>
<name>C4XL00_SOLM1</name>
<dbReference type="STRING" id="573370.DMR_10480"/>
<dbReference type="HOGENOM" id="CLU_000445_69_12_7"/>
<dbReference type="PANTHER" id="PTHR45339">
    <property type="entry name" value="HYBRID SIGNAL TRANSDUCTION HISTIDINE KINASE J"/>
    <property type="match status" value="1"/>
</dbReference>
<reference evidence="5 6" key="1">
    <citation type="journal article" date="2009" name="Genome Res.">
        <title>Whole genome sequence of Desulfovibrio magneticus strain RS-1 revealed common gene clusters in magnetotactic bacteria.</title>
        <authorList>
            <person name="Nakazawa H."/>
            <person name="Arakaki A."/>
            <person name="Narita-Yamada S."/>
            <person name="Yashiro I."/>
            <person name="Jinno K."/>
            <person name="Aoki N."/>
            <person name="Tsuruyama A."/>
            <person name="Okamura Y."/>
            <person name="Tanikawa S."/>
            <person name="Fujita N."/>
            <person name="Takeyama H."/>
            <person name="Matsunaga T."/>
        </authorList>
    </citation>
    <scope>NUCLEOTIDE SEQUENCE [LARGE SCALE GENOMIC DNA]</scope>
    <source>
        <strain evidence="6">ATCC 700980 / DSM 13731 / RS-1</strain>
    </source>
</reference>
<dbReference type="CDD" id="cd17546">
    <property type="entry name" value="REC_hyHK_CKI1_RcsC-like"/>
    <property type="match status" value="1"/>
</dbReference>
<proteinExistence type="predicted"/>
<protein>
    <submittedName>
        <fullName evidence="5">Response regulator receiver protein</fullName>
    </submittedName>
</protein>
<organism evidence="5 6">
    <name type="scientific">Solidesulfovibrio magneticus (strain ATCC 700980 / DSM 13731 / RS-1)</name>
    <name type="common">Desulfovibrio magneticus</name>
    <dbReference type="NCBI Taxonomy" id="573370"/>
    <lineage>
        <taxon>Bacteria</taxon>
        <taxon>Pseudomonadati</taxon>
        <taxon>Thermodesulfobacteriota</taxon>
        <taxon>Desulfovibrionia</taxon>
        <taxon>Desulfovibrionales</taxon>
        <taxon>Desulfovibrionaceae</taxon>
        <taxon>Solidesulfovibrio</taxon>
    </lineage>
</organism>
<sequence length="139" mass="15902">MKTTVSILLVEDDLINRIALYRFFSKKGYVVHPAKDGKEALEIYSKNEFDLIIMDLVMPELDGAETARKMRFISNNTNGNYPPIIIITAVDHRAQNLEKIFRAGVDRVVQKPIEHAQLLECIDEILLLKQTNEKTTSRS</sequence>
<dbReference type="InterPro" id="IPR011006">
    <property type="entry name" value="CheY-like_superfamily"/>
</dbReference>
<dbReference type="GO" id="GO:0000160">
    <property type="term" value="P:phosphorelay signal transduction system"/>
    <property type="evidence" value="ECO:0007669"/>
    <property type="project" value="UniProtKB-KW"/>
</dbReference>
<evidence type="ECO:0000256" key="2">
    <source>
        <dbReference type="ARBA" id="ARBA00023012"/>
    </source>
</evidence>
<dbReference type="PROSITE" id="PS50110">
    <property type="entry name" value="RESPONSE_REGULATORY"/>
    <property type="match status" value="1"/>
</dbReference>
<feature type="modified residue" description="4-aspartylphosphate" evidence="3">
    <location>
        <position position="55"/>
    </location>
</feature>
<dbReference type="Gene3D" id="3.40.50.2300">
    <property type="match status" value="1"/>
</dbReference>
<evidence type="ECO:0000313" key="6">
    <source>
        <dbReference type="Proteomes" id="UP000009071"/>
    </source>
</evidence>
<feature type="domain" description="Response regulatory" evidence="4">
    <location>
        <begin position="6"/>
        <end position="126"/>
    </location>
</feature>
<dbReference type="OrthoDB" id="9816343at2"/>
<keyword evidence="2" id="KW-0902">Two-component regulatory system</keyword>
<dbReference type="KEGG" id="dma:DMR_10480"/>
<gene>
    <name evidence="5" type="ordered locus">DMR_10480</name>
</gene>
<dbReference type="PANTHER" id="PTHR45339:SF1">
    <property type="entry name" value="HYBRID SIGNAL TRANSDUCTION HISTIDINE KINASE J"/>
    <property type="match status" value="1"/>
</dbReference>
<dbReference type="Pfam" id="PF00072">
    <property type="entry name" value="Response_reg"/>
    <property type="match status" value="1"/>
</dbReference>
<dbReference type="SUPFAM" id="SSF52172">
    <property type="entry name" value="CheY-like"/>
    <property type="match status" value="1"/>
</dbReference>
<dbReference type="AlphaFoldDB" id="C4XL00"/>
<evidence type="ECO:0000256" key="1">
    <source>
        <dbReference type="ARBA" id="ARBA00022553"/>
    </source>
</evidence>
<dbReference type="Proteomes" id="UP000009071">
    <property type="component" value="Chromosome"/>
</dbReference>
<dbReference type="InterPro" id="IPR001789">
    <property type="entry name" value="Sig_transdc_resp-reg_receiver"/>
</dbReference>
<dbReference type="EMBL" id="AP010904">
    <property type="protein sequence ID" value="BAH74539.1"/>
    <property type="molecule type" value="Genomic_DNA"/>
</dbReference>
<evidence type="ECO:0000256" key="3">
    <source>
        <dbReference type="PROSITE-ProRule" id="PRU00169"/>
    </source>
</evidence>
<accession>C4XL00</accession>
<dbReference type="eggNOG" id="COG0784">
    <property type="taxonomic scope" value="Bacteria"/>
</dbReference>